<accession>A0A518DZ18</accession>
<evidence type="ECO:0000259" key="1">
    <source>
        <dbReference type="PROSITE" id="PS51819"/>
    </source>
</evidence>
<dbReference type="EMBL" id="CP036433">
    <property type="protein sequence ID" value="QDU97088.1"/>
    <property type="molecule type" value="Genomic_DNA"/>
</dbReference>
<sequence length="141" mass="15647">MPESLKISRLHHIARVTHDVAASIAFYCEVLNFEVLPRPPFNFSGAWLYGYGIQIHLIENQNLPTREEQAVNTRGNHAAFASSDVSLIRARLDAHGIAFKEQINAGGARQVFFCDPDGHQIEIAEYPNDDPSQGYQGDPAS</sequence>
<gene>
    <name evidence="2" type="ORF">Pla8534_49140</name>
</gene>
<dbReference type="GO" id="GO:0016829">
    <property type="term" value="F:lyase activity"/>
    <property type="evidence" value="ECO:0007669"/>
    <property type="project" value="UniProtKB-KW"/>
</dbReference>
<dbReference type="InterPro" id="IPR037523">
    <property type="entry name" value="VOC_core"/>
</dbReference>
<name>A0A518DZ18_9BACT</name>
<keyword evidence="2" id="KW-0456">Lyase</keyword>
<proteinExistence type="predicted"/>
<organism evidence="2 3">
    <name type="scientific">Lignipirellula cremea</name>
    <dbReference type="NCBI Taxonomy" id="2528010"/>
    <lineage>
        <taxon>Bacteria</taxon>
        <taxon>Pseudomonadati</taxon>
        <taxon>Planctomycetota</taxon>
        <taxon>Planctomycetia</taxon>
        <taxon>Pirellulales</taxon>
        <taxon>Pirellulaceae</taxon>
        <taxon>Lignipirellula</taxon>
    </lineage>
</organism>
<protein>
    <submittedName>
        <fullName evidence="2">Putative lyase</fullName>
    </submittedName>
</protein>
<dbReference type="SUPFAM" id="SSF54593">
    <property type="entry name" value="Glyoxalase/Bleomycin resistance protein/Dihydroxybiphenyl dioxygenase"/>
    <property type="match status" value="1"/>
</dbReference>
<feature type="domain" description="VOC" evidence="1">
    <location>
        <begin position="9"/>
        <end position="126"/>
    </location>
</feature>
<reference evidence="2 3" key="1">
    <citation type="submission" date="2019-02" db="EMBL/GenBank/DDBJ databases">
        <title>Deep-cultivation of Planctomycetes and their phenomic and genomic characterization uncovers novel biology.</title>
        <authorList>
            <person name="Wiegand S."/>
            <person name="Jogler M."/>
            <person name="Boedeker C."/>
            <person name="Pinto D."/>
            <person name="Vollmers J."/>
            <person name="Rivas-Marin E."/>
            <person name="Kohn T."/>
            <person name="Peeters S.H."/>
            <person name="Heuer A."/>
            <person name="Rast P."/>
            <person name="Oberbeckmann S."/>
            <person name="Bunk B."/>
            <person name="Jeske O."/>
            <person name="Meyerdierks A."/>
            <person name="Storesund J.E."/>
            <person name="Kallscheuer N."/>
            <person name="Luecker S."/>
            <person name="Lage O.M."/>
            <person name="Pohl T."/>
            <person name="Merkel B.J."/>
            <person name="Hornburger P."/>
            <person name="Mueller R.-W."/>
            <person name="Bruemmer F."/>
            <person name="Labrenz M."/>
            <person name="Spormann A.M."/>
            <person name="Op den Camp H."/>
            <person name="Overmann J."/>
            <person name="Amann R."/>
            <person name="Jetten M.S.M."/>
            <person name="Mascher T."/>
            <person name="Medema M.H."/>
            <person name="Devos D.P."/>
            <person name="Kaster A.-K."/>
            <person name="Ovreas L."/>
            <person name="Rohde M."/>
            <person name="Galperin M.Y."/>
            <person name="Jogler C."/>
        </authorList>
    </citation>
    <scope>NUCLEOTIDE SEQUENCE [LARGE SCALE GENOMIC DNA]</scope>
    <source>
        <strain evidence="2 3">Pla85_3_4</strain>
    </source>
</reference>
<dbReference type="InterPro" id="IPR004360">
    <property type="entry name" value="Glyas_Fos-R_dOase_dom"/>
</dbReference>
<dbReference type="Gene3D" id="3.10.180.10">
    <property type="entry name" value="2,3-Dihydroxybiphenyl 1,2-Dioxygenase, domain 1"/>
    <property type="match status" value="1"/>
</dbReference>
<dbReference type="Proteomes" id="UP000317648">
    <property type="component" value="Chromosome"/>
</dbReference>
<keyword evidence="3" id="KW-1185">Reference proteome</keyword>
<dbReference type="RefSeq" id="WP_197442534.1">
    <property type="nucleotide sequence ID" value="NZ_CP036433.1"/>
</dbReference>
<dbReference type="PANTHER" id="PTHR46142">
    <property type="match status" value="1"/>
</dbReference>
<dbReference type="InterPro" id="IPR029068">
    <property type="entry name" value="Glyas_Bleomycin-R_OHBP_Dase"/>
</dbReference>
<dbReference type="PANTHER" id="PTHR46142:SF3">
    <property type="entry name" value="F18B13.24 PROTEIN"/>
    <property type="match status" value="1"/>
</dbReference>
<dbReference type="KEGG" id="lcre:Pla8534_49140"/>
<dbReference type="AlphaFoldDB" id="A0A518DZ18"/>
<dbReference type="Pfam" id="PF00903">
    <property type="entry name" value="Glyoxalase"/>
    <property type="match status" value="1"/>
</dbReference>
<evidence type="ECO:0000313" key="3">
    <source>
        <dbReference type="Proteomes" id="UP000317648"/>
    </source>
</evidence>
<evidence type="ECO:0000313" key="2">
    <source>
        <dbReference type="EMBL" id="QDU97088.1"/>
    </source>
</evidence>
<dbReference type="PROSITE" id="PS51819">
    <property type="entry name" value="VOC"/>
    <property type="match status" value="1"/>
</dbReference>